<dbReference type="EMBL" id="LR899014">
    <property type="protein sequence ID" value="CAD7092146.1"/>
    <property type="molecule type" value="Genomic_DNA"/>
</dbReference>
<evidence type="ECO:0000313" key="2">
    <source>
        <dbReference type="EMBL" id="CAD7092146.1"/>
    </source>
</evidence>
<sequence length="294" mass="33005">MSNKDLSKDSIPDNTPEPSEGLEFERMFGSFLYIPLSPGTMDIDPIFLDNPLLFEDGHILQDYPETGNLLEVNHETPKVMTPGEKRLDTDGFHESPFLDTPRDPRTDMDSGDHLPRTSLTHNLGNYTLNNIFPVTPKYNIKYGPSLSATKGNPLKITFKRIGCDVWRILTPPRRSVCASLLSTSSKKRRSFLRRKRGNAIRRARQAARAGTQNSIEIQEMQKVETGNAELSQKLKGPKKREGDSTTKAKCTKLKVPKESKSKPEKSLTTKHERQLQGIIKLFGKGAIKSSKGQK</sequence>
<dbReference type="Proteomes" id="UP000594454">
    <property type="component" value="Chromosome 6"/>
</dbReference>
<dbReference type="AlphaFoldDB" id="A0A7R8V3F0"/>
<evidence type="ECO:0000313" key="3">
    <source>
        <dbReference type="Proteomes" id="UP000594454"/>
    </source>
</evidence>
<feature type="region of interest" description="Disordered" evidence="1">
    <location>
        <begin position="80"/>
        <end position="110"/>
    </location>
</feature>
<feature type="compositionally biased region" description="Basic and acidic residues" evidence="1">
    <location>
        <begin position="100"/>
        <end position="110"/>
    </location>
</feature>
<feature type="compositionally biased region" description="Basic and acidic residues" evidence="1">
    <location>
        <begin position="80"/>
        <end position="93"/>
    </location>
</feature>
<name>A0A7R8V3F0_HERIL</name>
<feature type="region of interest" description="Disordered" evidence="1">
    <location>
        <begin position="220"/>
        <end position="274"/>
    </location>
</feature>
<feature type="compositionally biased region" description="Basic and acidic residues" evidence="1">
    <location>
        <begin position="1"/>
        <end position="11"/>
    </location>
</feature>
<dbReference type="InParanoid" id="A0A7R8V3F0"/>
<gene>
    <name evidence="2" type="ORF">HERILL_LOCUS14531</name>
</gene>
<feature type="region of interest" description="Disordered" evidence="1">
    <location>
        <begin position="1"/>
        <end position="22"/>
    </location>
</feature>
<protein>
    <submittedName>
        <fullName evidence="2">Uncharacterized protein</fullName>
    </submittedName>
</protein>
<accession>A0A7R8V3F0</accession>
<evidence type="ECO:0000256" key="1">
    <source>
        <dbReference type="SAM" id="MobiDB-lite"/>
    </source>
</evidence>
<keyword evidence="3" id="KW-1185">Reference proteome</keyword>
<reference evidence="2 3" key="1">
    <citation type="submission" date="2020-11" db="EMBL/GenBank/DDBJ databases">
        <authorList>
            <person name="Wallbank WR R."/>
            <person name="Pardo Diaz C."/>
            <person name="Kozak K."/>
            <person name="Martin S."/>
            <person name="Jiggins C."/>
            <person name="Moest M."/>
            <person name="Warren A I."/>
            <person name="Generalovic N T."/>
            <person name="Byers J.R.P. K."/>
            <person name="Montejo-Kovacevich G."/>
            <person name="Yen C E."/>
        </authorList>
    </citation>
    <scope>NUCLEOTIDE SEQUENCE [LARGE SCALE GENOMIC DNA]</scope>
</reference>
<proteinExistence type="predicted"/>
<feature type="compositionally biased region" description="Basic and acidic residues" evidence="1">
    <location>
        <begin position="255"/>
        <end position="274"/>
    </location>
</feature>
<organism evidence="2 3">
    <name type="scientific">Hermetia illucens</name>
    <name type="common">Black soldier fly</name>
    <dbReference type="NCBI Taxonomy" id="343691"/>
    <lineage>
        <taxon>Eukaryota</taxon>
        <taxon>Metazoa</taxon>
        <taxon>Ecdysozoa</taxon>
        <taxon>Arthropoda</taxon>
        <taxon>Hexapoda</taxon>
        <taxon>Insecta</taxon>
        <taxon>Pterygota</taxon>
        <taxon>Neoptera</taxon>
        <taxon>Endopterygota</taxon>
        <taxon>Diptera</taxon>
        <taxon>Brachycera</taxon>
        <taxon>Stratiomyomorpha</taxon>
        <taxon>Stratiomyidae</taxon>
        <taxon>Hermetiinae</taxon>
        <taxon>Hermetia</taxon>
    </lineage>
</organism>